<dbReference type="RefSeq" id="WP_407326155.1">
    <property type="nucleotide sequence ID" value="NZ_CP136865.1"/>
</dbReference>
<dbReference type="InterPro" id="IPR003736">
    <property type="entry name" value="PAAI_dom"/>
</dbReference>
<accession>A0ABZ0I7G6</accession>
<evidence type="ECO:0000256" key="1">
    <source>
        <dbReference type="ARBA" id="ARBA00008324"/>
    </source>
</evidence>
<dbReference type="InterPro" id="IPR029069">
    <property type="entry name" value="HotDog_dom_sf"/>
</dbReference>
<dbReference type="CDD" id="cd03443">
    <property type="entry name" value="PaaI_thioesterase"/>
    <property type="match status" value="1"/>
</dbReference>
<dbReference type="SUPFAM" id="SSF54637">
    <property type="entry name" value="Thioesterase/thiol ester dehydrase-isomerase"/>
    <property type="match status" value="1"/>
</dbReference>
<dbReference type="Gene3D" id="3.10.129.10">
    <property type="entry name" value="Hotdog Thioesterase"/>
    <property type="match status" value="1"/>
</dbReference>
<evidence type="ECO:0000259" key="3">
    <source>
        <dbReference type="Pfam" id="PF03061"/>
    </source>
</evidence>
<keyword evidence="2 4" id="KW-0378">Hydrolase</keyword>
<dbReference type="PANTHER" id="PTHR21660">
    <property type="entry name" value="THIOESTERASE SUPERFAMILY MEMBER-RELATED"/>
    <property type="match status" value="1"/>
</dbReference>
<reference evidence="4 5" key="1">
    <citation type="submission" date="2023-10" db="EMBL/GenBank/DDBJ databases">
        <title>Two novel species belonging to the OM43/NOR5 clade.</title>
        <authorList>
            <person name="Park M."/>
        </authorList>
    </citation>
    <scope>NUCLEOTIDE SEQUENCE [LARGE SCALE GENOMIC DNA]</scope>
    <source>
        <strain evidence="4 5">IMCC45268</strain>
    </source>
</reference>
<organism evidence="4 5">
    <name type="scientific">Congregibacter brevis</name>
    <dbReference type="NCBI Taxonomy" id="3081201"/>
    <lineage>
        <taxon>Bacteria</taxon>
        <taxon>Pseudomonadati</taxon>
        <taxon>Pseudomonadota</taxon>
        <taxon>Gammaproteobacteria</taxon>
        <taxon>Cellvibrionales</taxon>
        <taxon>Halieaceae</taxon>
        <taxon>Congregibacter</taxon>
    </lineage>
</organism>
<dbReference type="InterPro" id="IPR006683">
    <property type="entry name" value="Thioestr_dom"/>
</dbReference>
<dbReference type="PANTHER" id="PTHR21660:SF1">
    <property type="entry name" value="ACYL-COENZYME A THIOESTERASE 13"/>
    <property type="match status" value="1"/>
</dbReference>
<dbReference type="Pfam" id="PF03061">
    <property type="entry name" value="4HBT"/>
    <property type="match status" value="1"/>
</dbReference>
<feature type="domain" description="Thioesterase" evidence="3">
    <location>
        <begin position="48"/>
        <end position="113"/>
    </location>
</feature>
<dbReference type="NCBIfam" id="TIGR00369">
    <property type="entry name" value="unchar_dom_1"/>
    <property type="match status" value="1"/>
</dbReference>
<comment type="similarity">
    <text evidence="1">Belongs to the thioesterase PaaI family.</text>
</comment>
<keyword evidence="5" id="KW-1185">Reference proteome</keyword>
<proteinExistence type="inferred from homology"/>
<evidence type="ECO:0000313" key="5">
    <source>
        <dbReference type="Proteomes" id="UP001626549"/>
    </source>
</evidence>
<dbReference type="GO" id="GO:0016787">
    <property type="term" value="F:hydrolase activity"/>
    <property type="evidence" value="ECO:0007669"/>
    <property type="project" value="UniProtKB-KW"/>
</dbReference>
<dbReference type="EMBL" id="CP136865">
    <property type="protein sequence ID" value="WOJ95457.1"/>
    <property type="molecule type" value="Genomic_DNA"/>
</dbReference>
<gene>
    <name evidence="4" type="ORF">R0137_09320</name>
</gene>
<evidence type="ECO:0000256" key="2">
    <source>
        <dbReference type="ARBA" id="ARBA00022801"/>
    </source>
</evidence>
<name>A0ABZ0I7G6_9GAMM</name>
<dbReference type="EC" id="3.1.2.-" evidence="4"/>
<dbReference type="Proteomes" id="UP001626549">
    <property type="component" value="Chromosome"/>
</dbReference>
<evidence type="ECO:0000313" key="4">
    <source>
        <dbReference type="EMBL" id="WOJ95457.1"/>
    </source>
</evidence>
<sequence length="142" mass="15394">MTQPPNGFESLVRTSPYLELLGPLFNSRRGKELVLGFFAQEKHCNARGLVHGGVFSSVADVALGYSAALSGEDSVPMVTASLNVDYAGSAKLGDWIEVHTDVQHVGRRMAYANAYFSVKERRIVRASAVFSVTNTDSSKKPD</sequence>
<dbReference type="InterPro" id="IPR039298">
    <property type="entry name" value="ACOT13"/>
</dbReference>
<protein>
    <submittedName>
        <fullName evidence="4">PaaI family thioesterase</fullName>
        <ecNumber evidence="4">3.1.2.-</ecNumber>
    </submittedName>
</protein>